<evidence type="ECO:0000256" key="1">
    <source>
        <dbReference type="SAM" id="MobiDB-lite"/>
    </source>
</evidence>
<keyword evidence="4" id="KW-1185">Reference proteome</keyword>
<feature type="domain" description="HNH nuclease" evidence="2">
    <location>
        <begin position="149"/>
        <end position="208"/>
    </location>
</feature>
<organism evidence="3 4">
    <name type="scientific">Diaporthe helianthi</name>
    <dbReference type="NCBI Taxonomy" id="158607"/>
    <lineage>
        <taxon>Eukaryota</taxon>
        <taxon>Fungi</taxon>
        <taxon>Dikarya</taxon>
        <taxon>Ascomycota</taxon>
        <taxon>Pezizomycotina</taxon>
        <taxon>Sordariomycetes</taxon>
        <taxon>Sordariomycetidae</taxon>
        <taxon>Diaporthales</taxon>
        <taxon>Diaporthaceae</taxon>
        <taxon>Diaporthe</taxon>
    </lineage>
</organism>
<comment type="caution">
    <text evidence="3">The sequence shown here is derived from an EMBL/GenBank/DDBJ whole genome shotgun (WGS) entry which is preliminary data.</text>
</comment>
<name>A0A2P5HNF4_DIAHE</name>
<dbReference type="Pfam" id="PF13391">
    <property type="entry name" value="HNH_2"/>
    <property type="match status" value="1"/>
</dbReference>
<feature type="compositionally biased region" description="Acidic residues" evidence="1">
    <location>
        <begin position="349"/>
        <end position="358"/>
    </location>
</feature>
<feature type="region of interest" description="Disordered" evidence="1">
    <location>
        <begin position="432"/>
        <end position="512"/>
    </location>
</feature>
<gene>
    <name evidence="3" type="ORF">DHEL01_v209840</name>
</gene>
<dbReference type="AlphaFoldDB" id="A0A2P5HNF4"/>
<protein>
    <recommendedName>
        <fullName evidence="2">HNH nuclease domain-containing protein</fullName>
    </recommendedName>
</protein>
<feature type="region of interest" description="Disordered" evidence="1">
    <location>
        <begin position="311"/>
        <end position="383"/>
    </location>
</feature>
<sequence>MFRRPAIKPREPSSDSRIRFLHPGYPAPYHTLFSLPRVGPSPEHAGDLVGVHHRTALLAGQIIAGNAFSSSFLSLDRQGAQRVDELVSLDGVLVLSEYYLIVAGYDESNPYPIVPSWEYWQFPYDTFPAGHHNDIWPNPSATAAIPSCCAVTASSLGPTKAHLIPKLEDKWLRRNGIAWITNIDDPGNLLILRSDLHKEFDSRQWTIVPKPGPSISPGQEAITYEYAVHVIGSAPCSSELRDLYHNVTLQNCRYIPWEAVLAHFAWSILYLVKPFLLCLVSRKVRILVLDEGNEDTPARYDVVYLKPDKLDHRYGGGGSRSASPRKRSRAPQQQSVDDGLVSKKRRRDDDDDDEEDDSSAYGTDAGGSFDTLSSSCGDGPGPHDDSAIAWHWLDHVDDNEYEQAVEAGLAERRGRSRTRKPCKRACLWGEVQEINNGPSEQAGDDHRDRPILTTSFSTVSTPGQDSIESSDPPAILPVLDVATGPNKSAAAPEHHNPLITSPESSNQPSKIA</sequence>
<evidence type="ECO:0000313" key="3">
    <source>
        <dbReference type="EMBL" id="POS71765.1"/>
    </source>
</evidence>
<dbReference type="EMBL" id="MAVT02001173">
    <property type="protein sequence ID" value="POS71765.1"/>
    <property type="molecule type" value="Genomic_DNA"/>
</dbReference>
<reference evidence="3" key="1">
    <citation type="submission" date="2017-09" db="EMBL/GenBank/DDBJ databases">
        <title>Polyketide synthases of a Diaporthe helianthi virulent isolate.</title>
        <authorList>
            <person name="Baroncelli R."/>
        </authorList>
    </citation>
    <scope>NUCLEOTIDE SEQUENCE [LARGE SCALE GENOMIC DNA]</scope>
    <source>
        <strain evidence="3">7/96</strain>
    </source>
</reference>
<accession>A0A2P5HNF4</accession>
<dbReference type="InterPro" id="IPR003615">
    <property type="entry name" value="HNH_nuc"/>
</dbReference>
<feature type="compositionally biased region" description="Polar residues" evidence="1">
    <location>
        <begin position="452"/>
        <end position="469"/>
    </location>
</feature>
<dbReference type="OrthoDB" id="2142759at2759"/>
<dbReference type="Proteomes" id="UP000094444">
    <property type="component" value="Unassembled WGS sequence"/>
</dbReference>
<evidence type="ECO:0000259" key="2">
    <source>
        <dbReference type="Pfam" id="PF13391"/>
    </source>
</evidence>
<dbReference type="InParanoid" id="A0A2P5HNF4"/>
<evidence type="ECO:0000313" key="4">
    <source>
        <dbReference type="Proteomes" id="UP000094444"/>
    </source>
</evidence>
<proteinExistence type="predicted"/>
<feature type="compositionally biased region" description="Polar residues" evidence="1">
    <location>
        <begin position="498"/>
        <end position="512"/>
    </location>
</feature>